<dbReference type="FunFam" id="3.40.140.10:FF:000039">
    <property type="entry name" value="tRNA-specific adenosine deaminase"/>
    <property type="match status" value="1"/>
</dbReference>
<dbReference type="GO" id="GO:0002100">
    <property type="term" value="P:tRNA wobble adenosine to inosine editing"/>
    <property type="evidence" value="ECO:0007669"/>
    <property type="project" value="TreeGrafter"/>
</dbReference>
<evidence type="ECO:0000313" key="12">
    <source>
        <dbReference type="Proteomes" id="UP001199106"/>
    </source>
</evidence>
<sequence>MTGIWQAKESCKALVFASAALGLTLYYLRARQTPTSKAADTCQLKTEQCQDDEAVHVPDAMDPEERAYHEGFMREAIAMAELALKSDETPVGCVFVKDGEVIGRGMNETNRTLNGTRHAEFVAIAGILSKHPISILNETDLYVTVEPCVMCASMLRQYGIRAVYFGCWNERFGGTGGVLNIHSDPSVDKPYPVTGGIFREEAIMLLRKFYVQENEKAPEPKQKKTRELKTEILPMDVHQPKSTPSPAIRAPANATSTGSIPTLSSLAASATAAAVAVPKFPPPAQSRPSSASTALA</sequence>
<dbReference type="PROSITE" id="PS00903">
    <property type="entry name" value="CYT_DCMP_DEAMINASES_1"/>
    <property type="match status" value="1"/>
</dbReference>
<dbReference type="GO" id="GO:0052717">
    <property type="term" value="F:tRNA-specific adenosine-34 deaminase activity"/>
    <property type="evidence" value="ECO:0007669"/>
    <property type="project" value="UniProtKB-EC"/>
</dbReference>
<gene>
    <name evidence="11" type="ORF">G6011_10807</name>
</gene>
<dbReference type="CDD" id="cd01285">
    <property type="entry name" value="nucleoside_deaminase"/>
    <property type="match status" value="1"/>
</dbReference>
<comment type="cofactor">
    <cofactor evidence="1">
        <name>Zn(2+)</name>
        <dbReference type="ChEBI" id="CHEBI:29105"/>
    </cofactor>
</comment>
<proteinExistence type="inferred from homology"/>
<evidence type="ECO:0000256" key="5">
    <source>
        <dbReference type="ARBA" id="ARBA00022723"/>
    </source>
</evidence>
<comment type="caution">
    <text evidence="11">The sequence shown here is derived from an EMBL/GenBank/DDBJ whole genome shotgun (WGS) entry which is preliminary data.</text>
</comment>
<evidence type="ECO:0000256" key="4">
    <source>
        <dbReference type="ARBA" id="ARBA00022694"/>
    </source>
</evidence>
<dbReference type="InterPro" id="IPR016193">
    <property type="entry name" value="Cytidine_deaminase-like"/>
</dbReference>
<dbReference type="InterPro" id="IPR002125">
    <property type="entry name" value="CMP_dCMP_dom"/>
</dbReference>
<dbReference type="Pfam" id="PF00383">
    <property type="entry name" value="dCMP_cyt_deam_1"/>
    <property type="match status" value="1"/>
</dbReference>
<keyword evidence="5" id="KW-0479">Metal-binding</keyword>
<feature type="domain" description="CMP/dCMP-type deaminase" evidence="10">
    <location>
        <begin position="67"/>
        <end position="186"/>
    </location>
</feature>
<name>A0AAD4ICL0_9PLEO</name>
<keyword evidence="12" id="KW-1185">Reference proteome</keyword>
<dbReference type="GO" id="GO:0052718">
    <property type="term" value="C:tRNA-specific adenosine-34 deaminase complex"/>
    <property type="evidence" value="ECO:0007669"/>
    <property type="project" value="UniProtKB-ARBA"/>
</dbReference>
<dbReference type="SUPFAM" id="SSF53927">
    <property type="entry name" value="Cytidine deaminase-like"/>
    <property type="match status" value="1"/>
</dbReference>
<dbReference type="PANTHER" id="PTHR11079">
    <property type="entry name" value="CYTOSINE DEAMINASE FAMILY MEMBER"/>
    <property type="match status" value="1"/>
</dbReference>
<dbReference type="Gene3D" id="3.40.140.10">
    <property type="entry name" value="Cytidine Deaminase, domain 2"/>
    <property type="match status" value="1"/>
</dbReference>
<dbReference type="InterPro" id="IPR016192">
    <property type="entry name" value="APOBEC/CMP_deaminase_Zn-bd"/>
</dbReference>
<feature type="region of interest" description="Disordered" evidence="9">
    <location>
        <begin position="232"/>
        <end position="258"/>
    </location>
</feature>
<evidence type="ECO:0000256" key="7">
    <source>
        <dbReference type="ARBA" id="ARBA00022833"/>
    </source>
</evidence>
<reference evidence="11" key="1">
    <citation type="submission" date="2021-07" db="EMBL/GenBank/DDBJ databases">
        <title>Genome Resource of American Ginseng Black Spot Pathogen Alternaria panax.</title>
        <authorList>
            <person name="Qiu C."/>
            <person name="Wang W."/>
            <person name="Liu Z."/>
        </authorList>
    </citation>
    <scope>NUCLEOTIDE SEQUENCE</scope>
    <source>
        <strain evidence="11">BNCC115425</strain>
    </source>
</reference>
<keyword evidence="4" id="KW-0819">tRNA processing</keyword>
<dbReference type="EC" id="3.5.4.33" evidence="3"/>
<dbReference type="GO" id="GO:0008270">
    <property type="term" value="F:zinc ion binding"/>
    <property type="evidence" value="ECO:0007669"/>
    <property type="project" value="InterPro"/>
</dbReference>
<protein>
    <recommendedName>
        <fullName evidence="3">tRNA(adenine(34)) deaminase</fullName>
        <ecNumber evidence="3">3.5.4.33</ecNumber>
    </recommendedName>
</protein>
<dbReference type="Proteomes" id="UP001199106">
    <property type="component" value="Unassembled WGS sequence"/>
</dbReference>
<dbReference type="PANTHER" id="PTHR11079:SF149">
    <property type="entry name" value="TRNA-SPECIFIC ADENOSINE DEAMINASE 2"/>
    <property type="match status" value="1"/>
</dbReference>
<keyword evidence="7" id="KW-0862">Zinc</keyword>
<comment type="similarity">
    <text evidence="2">Belongs to the cytidine and deoxycytidylate deaminase family. ADAT2 subfamily.</text>
</comment>
<organism evidence="11 12">
    <name type="scientific">Alternaria panax</name>
    <dbReference type="NCBI Taxonomy" id="48097"/>
    <lineage>
        <taxon>Eukaryota</taxon>
        <taxon>Fungi</taxon>
        <taxon>Dikarya</taxon>
        <taxon>Ascomycota</taxon>
        <taxon>Pezizomycotina</taxon>
        <taxon>Dothideomycetes</taxon>
        <taxon>Pleosporomycetidae</taxon>
        <taxon>Pleosporales</taxon>
        <taxon>Pleosporineae</taxon>
        <taxon>Pleosporaceae</taxon>
        <taxon>Alternaria</taxon>
        <taxon>Alternaria sect. Panax</taxon>
    </lineage>
</organism>
<dbReference type="GO" id="GO:0005634">
    <property type="term" value="C:nucleus"/>
    <property type="evidence" value="ECO:0007669"/>
    <property type="project" value="TreeGrafter"/>
</dbReference>
<dbReference type="EMBL" id="JAANER010000003">
    <property type="protein sequence ID" value="KAG9192073.1"/>
    <property type="molecule type" value="Genomic_DNA"/>
</dbReference>
<evidence type="ECO:0000313" key="11">
    <source>
        <dbReference type="EMBL" id="KAG9192073.1"/>
    </source>
</evidence>
<dbReference type="AlphaFoldDB" id="A0AAD4ICL0"/>
<evidence type="ECO:0000256" key="8">
    <source>
        <dbReference type="ARBA" id="ARBA00048045"/>
    </source>
</evidence>
<evidence type="ECO:0000256" key="9">
    <source>
        <dbReference type="SAM" id="MobiDB-lite"/>
    </source>
</evidence>
<accession>A0AAD4ICL0</accession>
<dbReference type="GO" id="GO:0005737">
    <property type="term" value="C:cytoplasm"/>
    <property type="evidence" value="ECO:0007669"/>
    <property type="project" value="TreeGrafter"/>
</dbReference>
<evidence type="ECO:0000256" key="1">
    <source>
        <dbReference type="ARBA" id="ARBA00001947"/>
    </source>
</evidence>
<evidence type="ECO:0000256" key="2">
    <source>
        <dbReference type="ARBA" id="ARBA00010669"/>
    </source>
</evidence>
<comment type="catalytic activity">
    <reaction evidence="8">
        <text>adenosine(34) in tRNA + H2O + H(+) = inosine(34) in tRNA + NH4(+)</text>
        <dbReference type="Rhea" id="RHEA:43168"/>
        <dbReference type="Rhea" id="RHEA-COMP:10373"/>
        <dbReference type="Rhea" id="RHEA-COMP:10374"/>
        <dbReference type="ChEBI" id="CHEBI:15377"/>
        <dbReference type="ChEBI" id="CHEBI:15378"/>
        <dbReference type="ChEBI" id="CHEBI:28938"/>
        <dbReference type="ChEBI" id="CHEBI:74411"/>
        <dbReference type="ChEBI" id="CHEBI:82852"/>
        <dbReference type="EC" id="3.5.4.33"/>
    </reaction>
</comment>
<dbReference type="PROSITE" id="PS51747">
    <property type="entry name" value="CYT_DCMP_DEAMINASES_2"/>
    <property type="match status" value="1"/>
</dbReference>
<evidence type="ECO:0000256" key="3">
    <source>
        <dbReference type="ARBA" id="ARBA00012740"/>
    </source>
</evidence>
<keyword evidence="6 11" id="KW-0378">Hydrolase</keyword>
<evidence type="ECO:0000259" key="10">
    <source>
        <dbReference type="PROSITE" id="PS51747"/>
    </source>
</evidence>
<evidence type="ECO:0000256" key="6">
    <source>
        <dbReference type="ARBA" id="ARBA00022801"/>
    </source>
</evidence>